<evidence type="ECO:0000256" key="2">
    <source>
        <dbReference type="PROSITE-ProRule" id="PRU00169"/>
    </source>
</evidence>
<dbReference type="PANTHER" id="PTHR48111">
    <property type="entry name" value="REGULATOR OF RPOS"/>
    <property type="match status" value="1"/>
</dbReference>
<keyword evidence="1 3" id="KW-0238">DNA-binding</keyword>
<dbReference type="PROSITE" id="PS50110">
    <property type="entry name" value="RESPONSE_REGULATORY"/>
    <property type="match status" value="1"/>
</dbReference>
<dbReference type="SMART" id="SM00862">
    <property type="entry name" value="Trans_reg_C"/>
    <property type="match status" value="1"/>
</dbReference>
<dbReference type="Proteomes" id="UP001596058">
    <property type="component" value="Unassembled WGS sequence"/>
</dbReference>
<proteinExistence type="predicted"/>
<feature type="DNA-binding region" description="OmpR/PhoB-type" evidence="3">
    <location>
        <begin position="126"/>
        <end position="220"/>
    </location>
</feature>
<dbReference type="PROSITE" id="PS51755">
    <property type="entry name" value="OMPR_PHOB"/>
    <property type="match status" value="1"/>
</dbReference>
<dbReference type="SUPFAM" id="SSF52172">
    <property type="entry name" value="CheY-like"/>
    <property type="match status" value="1"/>
</dbReference>
<dbReference type="PANTHER" id="PTHR48111:SF38">
    <property type="entry name" value="TWO-COMPONENT RESPONSE REGULATOR"/>
    <property type="match status" value="1"/>
</dbReference>
<keyword evidence="2" id="KW-0597">Phosphoprotein</keyword>
<dbReference type="InterPro" id="IPR011006">
    <property type="entry name" value="CheY-like_superfamily"/>
</dbReference>
<evidence type="ECO:0000256" key="1">
    <source>
        <dbReference type="ARBA" id="ARBA00023125"/>
    </source>
</evidence>
<dbReference type="Gene3D" id="1.10.10.10">
    <property type="entry name" value="Winged helix-like DNA-binding domain superfamily/Winged helix DNA-binding domain"/>
    <property type="match status" value="1"/>
</dbReference>
<feature type="modified residue" description="4-aspartylphosphate" evidence="2">
    <location>
        <position position="52"/>
    </location>
</feature>
<keyword evidence="7" id="KW-1185">Reference proteome</keyword>
<organism evidence="6 7">
    <name type="scientific">Nonomuraea insulae</name>
    <dbReference type="NCBI Taxonomy" id="1616787"/>
    <lineage>
        <taxon>Bacteria</taxon>
        <taxon>Bacillati</taxon>
        <taxon>Actinomycetota</taxon>
        <taxon>Actinomycetes</taxon>
        <taxon>Streptosporangiales</taxon>
        <taxon>Streptosporangiaceae</taxon>
        <taxon>Nonomuraea</taxon>
    </lineage>
</organism>
<protein>
    <submittedName>
        <fullName evidence="6">Response regulator transcription factor</fullName>
    </submittedName>
</protein>
<dbReference type="Pfam" id="PF00072">
    <property type="entry name" value="Response_reg"/>
    <property type="match status" value="1"/>
</dbReference>
<dbReference type="Pfam" id="PF00486">
    <property type="entry name" value="Trans_reg_C"/>
    <property type="match status" value="1"/>
</dbReference>
<dbReference type="RefSeq" id="WP_379517105.1">
    <property type="nucleotide sequence ID" value="NZ_JBHSPA010000031.1"/>
</dbReference>
<dbReference type="CDD" id="cd00383">
    <property type="entry name" value="trans_reg_C"/>
    <property type="match status" value="1"/>
</dbReference>
<gene>
    <name evidence="6" type="ORF">ACFPZ3_27395</name>
</gene>
<sequence length="221" mass="24300">MPRILVVDDEPKICRFVSRALERDGHSVATTGVGADALQLAREGEFALVVLDLMLPGMSGFDVLRHMLAHQPSQRVLVLSAFGDVSAKIECFASGAIDYLAKPFAVAELVARVRLRASEPSLSPSRRWLRAGAVSLDLDRRTVTVQGRVIPLPHREFALLSQLMRRAGEVCGRDELLANVWGFTFDTSSNVVDVYVRRLRTKLGAESIETVRHVGYSFVAG</sequence>
<dbReference type="SMART" id="SM00448">
    <property type="entry name" value="REC"/>
    <property type="match status" value="1"/>
</dbReference>
<dbReference type="EMBL" id="JBHSPA010000031">
    <property type="protein sequence ID" value="MFC5827600.1"/>
    <property type="molecule type" value="Genomic_DNA"/>
</dbReference>
<evidence type="ECO:0000259" key="4">
    <source>
        <dbReference type="PROSITE" id="PS50110"/>
    </source>
</evidence>
<dbReference type="InterPro" id="IPR001789">
    <property type="entry name" value="Sig_transdc_resp-reg_receiver"/>
</dbReference>
<dbReference type="InterPro" id="IPR036388">
    <property type="entry name" value="WH-like_DNA-bd_sf"/>
</dbReference>
<evidence type="ECO:0000313" key="7">
    <source>
        <dbReference type="Proteomes" id="UP001596058"/>
    </source>
</evidence>
<comment type="caution">
    <text evidence="6">The sequence shown here is derived from an EMBL/GenBank/DDBJ whole genome shotgun (WGS) entry which is preliminary data.</text>
</comment>
<dbReference type="Gene3D" id="3.40.50.2300">
    <property type="match status" value="1"/>
</dbReference>
<dbReference type="InterPro" id="IPR001867">
    <property type="entry name" value="OmpR/PhoB-type_DNA-bd"/>
</dbReference>
<accession>A0ABW1CPG1</accession>
<evidence type="ECO:0000259" key="5">
    <source>
        <dbReference type="PROSITE" id="PS51755"/>
    </source>
</evidence>
<reference evidence="7" key="1">
    <citation type="journal article" date="2019" name="Int. J. Syst. Evol. Microbiol.">
        <title>The Global Catalogue of Microorganisms (GCM) 10K type strain sequencing project: providing services to taxonomists for standard genome sequencing and annotation.</title>
        <authorList>
            <consortium name="The Broad Institute Genomics Platform"/>
            <consortium name="The Broad Institute Genome Sequencing Center for Infectious Disease"/>
            <person name="Wu L."/>
            <person name="Ma J."/>
        </authorList>
    </citation>
    <scope>NUCLEOTIDE SEQUENCE [LARGE SCALE GENOMIC DNA]</scope>
    <source>
        <strain evidence="7">CCUG 53903</strain>
    </source>
</reference>
<evidence type="ECO:0000256" key="3">
    <source>
        <dbReference type="PROSITE-ProRule" id="PRU01091"/>
    </source>
</evidence>
<dbReference type="InterPro" id="IPR039420">
    <property type="entry name" value="WalR-like"/>
</dbReference>
<dbReference type="CDD" id="cd17574">
    <property type="entry name" value="REC_OmpR"/>
    <property type="match status" value="1"/>
</dbReference>
<name>A0ABW1CPG1_9ACTN</name>
<feature type="domain" description="Response regulatory" evidence="4">
    <location>
        <begin position="3"/>
        <end position="117"/>
    </location>
</feature>
<feature type="domain" description="OmpR/PhoB-type" evidence="5">
    <location>
        <begin position="126"/>
        <end position="220"/>
    </location>
</feature>
<evidence type="ECO:0000313" key="6">
    <source>
        <dbReference type="EMBL" id="MFC5827600.1"/>
    </source>
</evidence>